<evidence type="ECO:0000256" key="2">
    <source>
        <dbReference type="ARBA" id="ARBA00008197"/>
    </source>
</evidence>
<evidence type="ECO:0000313" key="7">
    <source>
        <dbReference type="Proteomes" id="UP000383932"/>
    </source>
</evidence>
<evidence type="ECO:0000256" key="3">
    <source>
        <dbReference type="ARBA" id="ARBA00022946"/>
    </source>
</evidence>
<dbReference type="EMBL" id="SSOP01000061">
    <property type="protein sequence ID" value="KAB5592555.1"/>
    <property type="molecule type" value="Genomic_DNA"/>
</dbReference>
<dbReference type="PANTHER" id="PTHR28163:SF1">
    <property type="entry name" value="PROTEIN PET117 HOMOLOG, MITOCHONDRIAL"/>
    <property type="match status" value="1"/>
</dbReference>
<dbReference type="AlphaFoldDB" id="A0A5N5QLA1"/>
<keyword evidence="3" id="KW-0809">Transit peptide</keyword>
<proteinExistence type="inferred from homology"/>
<comment type="similarity">
    <text evidence="2">Belongs to the PET117 family.</text>
</comment>
<dbReference type="InterPro" id="IPR031568">
    <property type="entry name" value="Pet117"/>
</dbReference>
<comment type="subcellular location">
    <subcellularLocation>
        <location evidence="1">Mitochondrion</location>
    </subcellularLocation>
</comment>
<gene>
    <name evidence="6" type="ORF">CTheo_4022</name>
</gene>
<feature type="signal peptide" evidence="5">
    <location>
        <begin position="1"/>
        <end position="25"/>
    </location>
</feature>
<sequence>MSRAAKATLIASIVFAGVAVWGVHAQQRKEEENMYQGVVRDEARQAAKKKQREQELLESMRKREIYERVQSVGPGSNTRLSPP</sequence>
<evidence type="ECO:0008006" key="8">
    <source>
        <dbReference type="Google" id="ProtNLM"/>
    </source>
</evidence>
<comment type="caution">
    <text evidence="6">The sequence shown here is derived from an EMBL/GenBank/DDBJ whole genome shotgun (WGS) entry which is preliminary data.</text>
</comment>
<dbReference type="PANTHER" id="PTHR28163">
    <property type="entry name" value="PROTEIN PET117 HOMOLOG, MITOCHONDRIAL"/>
    <property type="match status" value="1"/>
</dbReference>
<dbReference type="Proteomes" id="UP000383932">
    <property type="component" value="Unassembled WGS sequence"/>
</dbReference>
<dbReference type="OrthoDB" id="76305at2759"/>
<reference evidence="6 7" key="1">
    <citation type="journal article" date="2019" name="Fungal Biol. Biotechnol.">
        <title>Draft genome sequence of fastidious pathogen Ceratobasidium theobromae, which causes vascular-streak dieback in Theobroma cacao.</title>
        <authorList>
            <person name="Ali S.S."/>
            <person name="Asman A."/>
            <person name="Shao J."/>
            <person name="Firmansyah A.P."/>
            <person name="Susilo A.W."/>
            <person name="Rosmana A."/>
            <person name="McMahon P."/>
            <person name="Junaid M."/>
            <person name="Guest D."/>
            <person name="Kheng T.Y."/>
            <person name="Meinhardt L.W."/>
            <person name="Bailey B.A."/>
        </authorList>
    </citation>
    <scope>NUCLEOTIDE SEQUENCE [LARGE SCALE GENOMIC DNA]</scope>
    <source>
        <strain evidence="6 7">CT2</strain>
    </source>
</reference>
<name>A0A5N5QLA1_9AGAM</name>
<dbReference type="GO" id="GO:0005739">
    <property type="term" value="C:mitochondrion"/>
    <property type="evidence" value="ECO:0007669"/>
    <property type="project" value="UniProtKB-SubCell"/>
</dbReference>
<accession>A0A5N5QLA1</accession>
<keyword evidence="7" id="KW-1185">Reference proteome</keyword>
<dbReference type="Pfam" id="PF15786">
    <property type="entry name" value="PET117"/>
    <property type="match status" value="1"/>
</dbReference>
<keyword evidence="5" id="KW-0732">Signal</keyword>
<dbReference type="GO" id="GO:0033617">
    <property type="term" value="P:mitochondrial respiratory chain complex IV assembly"/>
    <property type="evidence" value="ECO:0007669"/>
    <property type="project" value="TreeGrafter"/>
</dbReference>
<feature type="chain" id="PRO_5024361105" description="Cytochrome c oxidase assembly protein" evidence="5">
    <location>
        <begin position="26"/>
        <end position="83"/>
    </location>
</feature>
<organism evidence="6 7">
    <name type="scientific">Ceratobasidium theobromae</name>
    <dbReference type="NCBI Taxonomy" id="1582974"/>
    <lineage>
        <taxon>Eukaryota</taxon>
        <taxon>Fungi</taxon>
        <taxon>Dikarya</taxon>
        <taxon>Basidiomycota</taxon>
        <taxon>Agaricomycotina</taxon>
        <taxon>Agaricomycetes</taxon>
        <taxon>Cantharellales</taxon>
        <taxon>Ceratobasidiaceae</taxon>
        <taxon>Ceratobasidium</taxon>
    </lineage>
</organism>
<evidence type="ECO:0000256" key="1">
    <source>
        <dbReference type="ARBA" id="ARBA00004173"/>
    </source>
</evidence>
<evidence type="ECO:0000256" key="4">
    <source>
        <dbReference type="ARBA" id="ARBA00023128"/>
    </source>
</evidence>
<evidence type="ECO:0000256" key="5">
    <source>
        <dbReference type="SAM" id="SignalP"/>
    </source>
</evidence>
<protein>
    <recommendedName>
        <fullName evidence="8">Cytochrome c oxidase assembly protein</fullName>
    </recommendedName>
</protein>
<evidence type="ECO:0000313" key="6">
    <source>
        <dbReference type="EMBL" id="KAB5592555.1"/>
    </source>
</evidence>
<keyword evidence="4" id="KW-0496">Mitochondrion</keyword>